<feature type="domain" description="Atos-like conserved" evidence="2">
    <location>
        <begin position="72"/>
        <end position="144"/>
    </location>
</feature>
<dbReference type="AlphaFoldDB" id="A0A8H3YHU2"/>
<dbReference type="InterPro" id="IPR051506">
    <property type="entry name" value="ATOS_Transcription_Regulators"/>
</dbReference>
<feature type="region of interest" description="Disordered" evidence="1">
    <location>
        <begin position="450"/>
        <end position="515"/>
    </location>
</feature>
<dbReference type="PANTHER" id="PTHR13199:SF11">
    <property type="entry name" value="PROTEIN ATOSSA"/>
    <property type="match status" value="1"/>
</dbReference>
<dbReference type="OrthoDB" id="8625101at2759"/>
<evidence type="ECO:0000313" key="4">
    <source>
        <dbReference type="Proteomes" id="UP000620104"/>
    </source>
</evidence>
<feature type="region of interest" description="Disordered" evidence="1">
    <location>
        <begin position="1"/>
        <end position="66"/>
    </location>
</feature>
<feature type="region of interest" description="Disordered" evidence="1">
    <location>
        <begin position="539"/>
        <end position="588"/>
    </location>
</feature>
<name>A0A8H3YHU2_9TREE</name>
<dbReference type="Proteomes" id="UP000620104">
    <property type="component" value="Unassembled WGS sequence"/>
</dbReference>
<dbReference type="InterPro" id="IPR025261">
    <property type="entry name" value="Atos-like_cons_dom"/>
</dbReference>
<keyword evidence="4" id="KW-1185">Reference proteome</keyword>
<feature type="compositionally biased region" description="Polar residues" evidence="1">
    <location>
        <begin position="19"/>
        <end position="40"/>
    </location>
</feature>
<dbReference type="Pfam" id="PF13915">
    <property type="entry name" value="DUF4210"/>
    <property type="match status" value="1"/>
</dbReference>
<evidence type="ECO:0000313" key="3">
    <source>
        <dbReference type="EMBL" id="GHJ88542.1"/>
    </source>
</evidence>
<comment type="caution">
    <text evidence="3">The sequence shown here is derived from an EMBL/GenBank/DDBJ whole genome shotgun (WGS) entry which is preliminary data.</text>
</comment>
<evidence type="ECO:0000259" key="2">
    <source>
        <dbReference type="SMART" id="SM01177"/>
    </source>
</evidence>
<gene>
    <name evidence="3" type="ORF">NliqN6_4944</name>
</gene>
<dbReference type="PANTHER" id="PTHR13199">
    <property type="entry name" value="GH03947P"/>
    <property type="match status" value="1"/>
</dbReference>
<reference evidence="3" key="1">
    <citation type="submission" date="2020-07" db="EMBL/GenBank/DDBJ databases">
        <title>Draft Genome Sequence of a Deep-Sea Yeast, Naganishia (Cryptococcus) liquefaciens strain N6.</title>
        <authorList>
            <person name="Han Y.W."/>
            <person name="Kajitani R."/>
            <person name="Morimoto H."/>
            <person name="Parhat M."/>
            <person name="Tsubouchi H."/>
            <person name="Bakenova O."/>
            <person name="Ogata M."/>
            <person name="Argunhan B."/>
            <person name="Aoki R."/>
            <person name="Kajiwara S."/>
            <person name="Itoh T."/>
            <person name="Iwasaki H."/>
        </authorList>
    </citation>
    <scope>NUCLEOTIDE SEQUENCE</scope>
    <source>
        <strain evidence="3">N6</strain>
    </source>
</reference>
<feature type="compositionally biased region" description="Polar residues" evidence="1">
    <location>
        <begin position="460"/>
        <end position="469"/>
    </location>
</feature>
<feature type="region of interest" description="Disordered" evidence="1">
    <location>
        <begin position="341"/>
        <end position="360"/>
    </location>
</feature>
<accession>A0A8H3YHU2</accession>
<proteinExistence type="predicted"/>
<protein>
    <recommendedName>
        <fullName evidence="2">Atos-like conserved domain-containing protein</fullName>
    </recommendedName>
</protein>
<evidence type="ECO:0000256" key="1">
    <source>
        <dbReference type="SAM" id="MobiDB-lite"/>
    </source>
</evidence>
<dbReference type="SMART" id="SM01177">
    <property type="entry name" value="DUF4210"/>
    <property type="match status" value="1"/>
</dbReference>
<sequence length="588" mass="64194">MVAAETPTAQSERRPRHAVSSSPICRSPLSQQHSFRTDSPTPIHIASGPSNVSSHSPGIALSPRRLSTSRSLAGSYTLSLLSSRMSAAHPTHHVPSAFTLKIGSVSTGRQVRSSLRCPEHVKIAFDARWHELEGAGAAAWTPWVGNVDVEGWYRHQRRLKTLEWARAQRAQRVALSESAVDDEEDEGGLSTMPDLDAYYERILKGWIPTIDDIMYAPPADRPLLRRMRCPPRPGYEVGVSGKMQFFIMQTLDQPSTTASPSASAKTASTPVKVFLVDYDLGSLEPGGRLLYKERAYQTIHDDAQRTPGSSSPIASPKMKSRAREILKYAFELHFLCLETPRKTSHPPSKGDSGKRKRACSTAPGRAYYLGKQIRLVFPTSSSNLNTTDGTPATRTAHVPPVPSIRVERLIEVQNPVPVADERPLARDAAAASLKSGSFTSESWQGLRELKEQEAAASIPENPSDTSNFRDSARFKPKARTSAEPGTTLPPSIIEEGAPPSGLVFTRSPTPIQPMTLKSPSLLTARLEEMSSLSPQISANALCADPSGQGDEQSRMAGANGSRKRTLWPPDDTERLLSESLQKLPVSYR</sequence>
<dbReference type="EMBL" id="BLZA01000030">
    <property type="protein sequence ID" value="GHJ88542.1"/>
    <property type="molecule type" value="Genomic_DNA"/>
</dbReference>
<organism evidence="3 4">
    <name type="scientific">Naganishia liquefaciens</name>
    <dbReference type="NCBI Taxonomy" id="104408"/>
    <lineage>
        <taxon>Eukaryota</taxon>
        <taxon>Fungi</taxon>
        <taxon>Dikarya</taxon>
        <taxon>Basidiomycota</taxon>
        <taxon>Agaricomycotina</taxon>
        <taxon>Tremellomycetes</taxon>
        <taxon>Filobasidiales</taxon>
        <taxon>Filobasidiaceae</taxon>
        <taxon>Naganishia</taxon>
    </lineage>
</organism>